<keyword evidence="2" id="KW-1185">Reference proteome</keyword>
<organism evidence="1 2">
    <name type="scientific">Gordonia iterans</name>
    <dbReference type="NCBI Taxonomy" id="1004901"/>
    <lineage>
        <taxon>Bacteria</taxon>
        <taxon>Bacillati</taxon>
        <taxon>Actinomycetota</taxon>
        <taxon>Actinomycetes</taxon>
        <taxon>Mycobacteriales</taxon>
        <taxon>Gordoniaceae</taxon>
        <taxon>Gordonia</taxon>
    </lineage>
</organism>
<dbReference type="Gene3D" id="3.30.530.20">
    <property type="match status" value="1"/>
</dbReference>
<gene>
    <name evidence="1" type="ORF">C6V83_05805</name>
</gene>
<dbReference type="OrthoDB" id="4367247at2"/>
<evidence type="ECO:0000313" key="2">
    <source>
        <dbReference type="Proteomes" id="UP000239814"/>
    </source>
</evidence>
<dbReference type="AlphaFoldDB" id="A0A2S0KDY7"/>
<protein>
    <submittedName>
        <fullName evidence="1">MxaD family protein</fullName>
    </submittedName>
</protein>
<dbReference type="SUPFAM" id="SSF55961">
    <property type="entry name" value="Bet v1-like"/>
    <property type="match status" value="1"/>
</dbReference>
<name>A0A2S0KDY7_9ACTN</name>
<dbReference type="InterPro" id="IPR046037">
    <property type="entry name" value="DUF5995"/>
</dbReference>
<dbReference type="KEGG" id="git:C6V83_05805"/>
<evidence type="ECO:0000313" key="1">
    <source>
        <dbReference type="EMBL" id="AVL99863.1"/>
    </source>
</evidence>
<sequence>MSASFQHRRELVCSPAAAWRLLTDPDQMNRWSTAPITLSGNGIGDRPDGVGALRTVTLPRRGGRLREVVEEAVFPHRFVYRVYDGGPLLLDHLGEQTIAETATGCRITWTVELRLAGGVSGVVARSIGRQVGASLDRLERLADSAVLDAAAGPPRDRPAHPDRAELAALRRAALVPLSEQTAIADALAAADDPKQWFARVYQYVTQEMIAVADRPGALRNPDWVLALIPVFHEYFTRNLTAYRRGEPCTAAWTRAWSQCEREDPDHPERPVMRGLLAGVGAHIDDDLPHALLEVHRARYGDRDLREFLPDYLRLAPVFTAASDRLIADLPRSHKPWWTPIATRIHPQVRDEFLGRKGFHVGRQRMKAFARALEATRTEHLAGRAESLAGRAESLAGRAESRPP</sequence>
<dbReference type="EMBL" id="CP027433">
    <property type="protein sequence ID" value="AVL99863.1"/>
    <property type="molecule type" value="Genomic_DNA"/>
</dbReference>
<dbReference type="Pfam" id="PF19458">
    <property type="entry name" value="DUF5995"/>
    <property type="match status" value="1"/>
</dbReference>
<reference evidence="1 2" key="1">
    <citation type="submission" date="2018-03" db="EMBL/GenBank/DDBJ databases">
        <title>Characteristics and genome of n-alkane degrading marine bacteria Gordonia iterans isolated from crude oil contaminated in Tae-an, South Korea.</title>
        <authorList>
            <person name="Lee S.-S."/>
            <person name="Kim H."/>
        </authorList>
    </citation>
    <scope>NUCLEOTIDE SEQUENCE [LARGE SCALE GENOMIC DNA]</scope>
    <source>
        <strain evidence="1 2">Co17</strain>
    </source>
</reference>
<dbReference type="Pfam" id="PF10604">
    <property type="entry name" value="Polyketide_cyc2"/>
    <property type="match status" value="1"/>
</dbReference>
<dbReference type="Proteomes" id="UP000239814">
    <property type="component" value="Chromosome"/>
</dbReference>
<dbReference type="InterPro" id="IPR019587">
    <property type="entry name" value="Polyketide_cyclase/dehydratase"/>
</dbReference>
<proteinExistence type="predicted"/>
<accession>A0A2S0KDY7</accession>
<dbReference type="CDD" id="cd07821">
    <property type="entry name" value="PYR_PYL_RCAR_like"/>
    <property type="match status" value="1"/>
</dbReference>
<dbReference type="RefSeq" id="WP_105941595.1">
    <property type="nucleotide sequence ID" value="NZ_CP027433.1"/>
</dbReference>
<dbReference type="InterPro" id="IPR023393">
    <property type="entry name" value="START-like_dom_sf"/>
</dbReference>